<comment type="caution">
    <text evidence="8">The sequence shown here is derived from an EMBL/GenBank/DDBJ whole genome shotgun (WGS) entry which is preliminary data.</text>
</comment>
<feature type="domain" description="RagB/SusD" evidence="6">
    <location>
        <begin position="298"/>
        <end position="545"/>
    </location>
</feature>
<feature type="domain" description="SusD-like N-terminal" evidence="7">
    <location>
        <begin position="112"/>
        <end position="242"/>
    </location>
</feature>
<keyword evidence="3" id="KW-0732">Signal</keyword>
<comment type="subcellular location">
    <subcellularLocation>
        <location evidence="1">Cell outer membrane</location>
    </subcellularLocation>
</comment>
<evidence type="ECO:0000259" key="7">
    <source>
        <dbReference type="Pfam" id="PF14322"/>
    </source>
</evidence>
<evidence type="ECO:0000256" key="4">
    <source>
        <dbReference type="ARBA" id="ARBA00023136"/>
    </source>
</evidence>
<dbReference type="InterPro" id="IPR011990">
    <property type="entry name" value="TPR-like_helical_dom_sf"/>
</dbReference>
<comment type="similarity">
    <text evidence="2">Belongs to the SusD family.</text>
</comment>
<evidence type="ECO:0000313" key="8">
    <source>
        <dbReference type="EMBL" id="GAA4802194.1"/>
    </source>
</evidence>
<accession>A0ABP9BXZ2</accession>
<gene>
    <name evidence="8" type="ORF">GCM10023231_33930</name>
</gene>
<keyword evidence="5" id="KW-0998">Cell outer membrane</keyword>
<dbReference type="InterPro" id="IPR033985">
    <property type="entry name" value="SusD-like_N"/>
</dbReference>
<keyword evidence="4" id="KW-0472">Membrane</keyword>
<dbReference type="Gene3D" id="1.25.40.390">
    <property type="match status" value="1"/>
</dbReference>
<dbReference type="SUPFAM" id="SSF48452">
    <property type="entry name" value="TPR-like"/>
    <property type="match status" value="1"/>
</dbReference>
<reference evidence="9" key="1">
    <citation type="journal article" date="2019" name="Int. J. Syst. Evol. Microbiol.">
        <title>The Global Catalogue of Microorganisms (GCM) 10K type strain sequencing project: providing services to taxonomists for standard genome sequencing and annotation.</title>
        <authorList>
            <consortium name="The Broad Institute Genomics Platform"/>
            <consortium name="The Broad Institute Genome Sequencing Center for Infectious Disease"/>
            <person name="Wu L."/>
            <person name="Ma J."/>
        </authorList>
    </citation>
    <scope>NUCLEOTIDE SEQUENCE [LARGE SCALE GENOMIC DNA]</scope>
    <source>
        <strain evidence="9">JCM 18200</strain>
    </source>
</reference>
<dbReference type="Proteomes" id="UP001501411">
    <property type="component" value="Unassembled WGS sequence"/>
</dbReference>
<protein>
    <recommendedName>
        <fullName evidence="10">RagB/SusD family nutrient uptake outer membrane protein</fullName>
    </recommendedName>
</protein>
<evidence type="ECO:0000256" key="1">
    <source>
        <dbReference type="ARBA" id="ARBA00004442"/>
    </source>
</evidence>
<name>A0ABP9BXZ2_9SPHI</name>
<evidence type="ECO:0000256" key="2">
    <source>
        <dbReference type="ARBA" id="ARBA00006275"/>
    </source>
</evidence>
<evidence type="ECO:0000256" key="3">
    <source>
        <dbReference type="ARBA" id="ARBA00022729"/>
    </source>
</evidence>
<keyword evidence="9" id="KW-1185">Reference proteome</keyword>
<evidence type="ECO:0000313" key="9">
    <source>
        <dbReference type="Proteomes" id="UP001501411"/>
    </source>
</evidence>
<organism evidence="8 9">
    <name type="scientific">Olivibacter ginsenosidimutans</name>
    <dbReference type="NCBI Taxonomy" id="1176537"/>
    <lineage>
        <taxon>Bacteria</taxon>
        <taxon>Pseudomonadati</taxon>
        <taxon>Bacteroidota</taxon>
        <taxon>Sphingobacteriia</taxon>
        <taxon>Sphingobacteriales</taxon>
        <taxon>Sphingobacteriaceae</taxon>
        <taxon>Olivibacter</taxon>
    </lineage>
</organism>
<proteinExistence type="inferred from homology"/>
<sequence length="546" mass="61789">MFNFNQQKMTNKIIYIALLAATLSGCKKSFLDEDTSGFLSPENSYTSTAGFEAGLNGLYAYARLEFQTWDFAGSLFTQGATPQEALQVGTDIVATKTNGPDGSLVPFANYSLDNNSSYVRNYYKFGYGLIANANTIIHALDNNEIAWDDPDNDPQRVRATALFFRAYGYRYLINLYGDVPWVEEVSSEPRTDFTRMPKMEVIQHMIDDLKFASENLPDNPDALEDGRLTKWAALHYLAEDYLIAQKPDSAIIAAKQVVASGHYSLNKARFGAEKDQDGDVFHDMFIEHNQNRKSGNRETIWAIQLEYNTQGGGDLYTDWSKRAWVPFYANLGGFTLADSLGGRGLGQIRPFDWWLNSYEAKDIRNSEYNIKRNWYYNDPTSPLYGKKVTITQQIISSGNLFPTTTKFFYGKTADNPAFEGNMKDRVKIRLAETYLLLAEAYLQQHNQAAAAEAINVVRERANASPIAVAEVDVDYLLDERARELIGEEMRRMTLSRFGEEVFLRRVKDLNEQSAGKVQKHHLLWPIPQEVIDANSGAEFPQNPGYN</sequence>
<dbReference type="Pfam" id="PF14322">
    <property type="entry name" value="SusD-like_3"/>
    <property type="match status" value="1"/>
</dbReference>
<dbReference type="InterPro" id="IPR012944">
    <property type="entry name" value="SusD_RagB_dom"/>
</dbReference>
<evidence type="ECO:0000259" key="6">
    <source>
        <dbReference type="Pfam" id="PF07980"/>
    </source>
</evidence>
<evidence type="ECO:0008006" key="10">
    <source>
        <dbReference type="Google" id="ProtNLM"/>
    </source>
</evidence>
<evidence type="ECO:0000256" key="5">
    <source>
        <dbReference type="ARBA" id="ARBA00023237"/>
    </source>
</evidence>
<dbReference type="Pfam" id="PF07980">
    <property type="entry name" value="SusD_RagB"/>
    <property type="match status" value="1"/>
</dbReference>
<dbReference type="EMBL" id="BAABIQ010000042">
    <property type="protein sequence ID" value="GAA4802194.1"/>
    <property type="molecule type" value="Genomic_DNA"/>
</dbReference>